<dbReference type="EMBL" id="PUHW01000849">
    <property type="protein sequence ID" value="KAG0683700.1"/>
    <property type="molecule type" value="Genomic_DNA"/>
</dbReference>
<dbReference type="AlphaFoldDB" id="A0A9P7BDK5"/>
<sequence>LQLLFRRDAKDGMSNVELITISRSLFGNIEGLNQVITYERLLEKLNLQILSLDDRGDLLYKVLKRICNWPCLSNLENIDEKDNNVERTFSLYEILVLVSIFNGKALQKIGMKDDYFIHLIFILLISTEDMNYLE</sequence>
<keyword evidence="2" id="KW-1185">Reference proteome</keyword>
<accession>A0A9P7BDK5</accession>
<dbReference type="Proteomes" id="UP000697127">
    <property type="component" value="Unassembled WGS sequence"/>
</dbReference>
<evidence type="ECO:0000313" key="1">
    <source>
        <dbReference type="EMBL" id="KAG0683700.1"/>
    </source>
</evidence>
<protein>
    <submittedName>
        <fullName evidence="1">Uncharacterized protein</fullName>
    </submittedName>
</protein>
<gene>
    <name evidence="1" type="ORF">C6P40_005165</name>
</gene>
<name>A0A9P7BDK5_9ASCO</name>
<comment type="caution">
    <text evidence="1">The sequence shown here is derived from an EMBL/GenBank/DDBJ whole genome shotgun (WGS) entry which is preliminary data.</text>
</comment>
<proteinExistence type="predicted"/>
<organism evidence="1 2">
    <name type="scientific">Pichia californica</name>
    <dbReference type="NCBI Taxonomy" id="460514"/>
    <lineage>
        <taxon>Eukaryota</taxon>
        <taxon>Fungi</taxon>
        <taxon>Dikarya</taxon>
        <taxon>Ascomycota</taxon>
        <taxon>Saccharomycotina</taxon>
        <taxon>Pichiomycetes</taxon>
        <taxon>Pichiales</taxon>
        <taxon>Pichiaceae</taxon>
        <taxon>Pichia</taxon>
    </lineage>
</organism>
<evidence type="ECO:0000313" key="2">
    <source>
        <dbReference type="Proteomes" id="UP000697127"/>
    </source>
</evidence>
<reference evidence="1" key="1">
    <citation type="submission" date="2020-11" db="EMBL/GenBank/DDBJ databases">
        <title>Kefir isolates.</title>
        <authorList>
            <person name="Marcisauskas S."/>
            <person name="Kim Y."/>
            <person name="Blasche S."/>
        </authorList>
    </citation>
    <scope>NUCLEOTIDE SEQUENCE</scope>
    <source>
        <strain evidence="1">Olga-1</strain>
    </source>
</reference>
<feature type="non-terminal residue" evidence="1">
    <location>
        <position position="134"/>
    </location>
</feature>
<feature type="non-terminal residue" evidence="1">
    <location>
        <position position="1"/>
    </location>
</feature>